<proteinExistence type="predicted"/>
<comment type="catalytic activity">
    <reaction evidence="2">
        <text>chorismate = prephenate</text>
        <dbReference type="Rhea" id="RHEA:13897"/>
        <dbReference type="ChEBI" id="CHEBI:29748"/>
        <dbReference type="ChEBI" id="CHEBI:29934"/>
        <dbReference type="EC" id="5.4.99.5"/>
    </reaction>
</comment>
<gene>
    <name evidence="3" type="ORF">SAMN05444401_1442</name>
</gene>
<keyword evidence="2" id="KW-0028">Amino-acid biosynthesis</keyword>
<dbReference type="RefSeq" id="WP_073004970.1">
    <property type="nucleotide sequence ID" value="NZ_FQZO01000001.1"/>
</dbReference>
<dbReference type="PANTHER" id="PTHR21164">
    <property type="entry name" value="CHORISMATE MUTASE"/>
    <property type="match status" value="1"/>
</dbReference>
<keyword evidence="2" id="KW-0413">Isomerase</keyword>
<reference evidence="3 4" key="1">
    <citation type="submission" date="2016-11" db="EMBL/GenBank/DDBJ databases">
        <authorList>
            <person name="Jaros S."/>
            <person name="Januszkiewicz K."/>
            <person name="Wedrychowicz H."/>
        </authorList>
    </citation>
    <scope>NUCLEOTIDE SEQUENCE [LARGE SCALE GENOMIC DNA]</scope>
    <source>
        <strain evidence="3 4">DSM 21864</strain>
    </source>
</reference>
<name>A0A1M6DEM1_9CLOT</name>
<dbReference type="EC" id="5.4.99.5" evidence="1 2"/>
<evidence type="ECO:0000313" key="3">
    <source>
        <dbReference type="EMBL" id="SHI71672.1"/>
    </source>
</evidence>
<organism evidence="3 4">
    <name type="scientific">Clostridium amylolyticum</name>
    <dbReference type="NCBI Taxonomy" id="1121298"/>
    <lineage>
        <taxon>Bacteria</taxon>
        <taxon>Bacillati</taxon>
        <taxon>Bacillota</taxon>
        <taxon>Clostridia</taxon>
        <taxon>Eubacteriales</taxon>
        <taxon>Clostridiaceae</taxon>
        <taxon>Clostridium</taxon>
    </lineage>
</organism>
<dbReference type="PANTHER" id="PTHR21164:SF0">
    <property type="entry name" value="CHORISMATE MUTASE AROH"/>
    <property type="match status" value="1"/>
</dbReference>
<evidence type="ECO:0000313" key="4">
    <source>
        <dbReference type="Proteomes" id="UP000184080"/>
    </source>
</evidence>
<dbReference type="GO" id="GO:0008652">
    <property type="term" value="P:amino acid biosynthetic process"/>
    <property type="evidence" value="ECO:0007669"/>
    <property type="project" value="UniProtKB-UniRule"/>
</dbReference>
<dbReference type="Pfam" id="PF07736">
    <property type="entry name" value="CM_1"/>
    <property type="match status" value="1"/>
</dbReference>
<dbReference type="GO" id="GO:0009073">
    <property type="term" value="P:aromatic amino acid family biosynthetic process"/>
    <property type="evidence" value="ECO:0007669"/>
    <property type="project" value="UniProtKB-UniRule"/>
</dbReference>
<dbReference type="EMBL" id="FQZO01000001">
    <property type="protein sequence ID" value="SHI71672.1"/>
    <property type="molecule type" value="Genomic_DNA"/>
</dbReference>
<protein>
    <recommendedName>
        <fullName evidence="1 2">chorismate mutase</fullName>
        <ecNumber evidence="1 2">5.4.99.5</ecNumber>
    </recommendedName>
</protein>
<evidence type="ECO:0000256" key="1">
    <source>
        <dbReference type="NCBIfam" id="TIGR01796"/>
    </source>
</evidence>
<accession>A0A1M6DEM1</accession>
<dbReference type="OrthoDB" id="9802232at2"/>
<dbReference type="NCBIfam" id="TIGR01796">
    <property type="entry name" value="CM_mono_aroH"/>
    <property type="match status" value="1"/>
</dbReference>
<keyword evidence="4" id="KW-1185">Reference proteome</keyword>
<dbReference type="Proteomes" id="UP000184080">
    <property type="component" value="Unassembled WGS sequence"/>
</dbReference>
<keyword evidence="2" id="KW-0057">Aromatic amino acid biosynthesis</keyword>
<sequence length="120" mass="13888">MEAIRGAITIGINHEEDIKKASIKLFHEICNKNNLDKDNIVSIVFSCTDDITAAYPGKFIREEFSLNKQAIMHFNEMRVISELYLPLCIRIMILYNGEINELKHIYLEKASKLRRDLSDS</sequence>
<dbReference type="GO" id="GO:0046417">
    <property type="term" value="P:chorismate metabolic process"/>
    <property type="evidence" value="ECO:0007669"/>
    <property type="project" value="TreeGrafter"/>
</dbReference>
<dbReference type="Gene3D" id="3.30.1330.40">
    <property type="entry name" value="RutC-like"/>
    <property type="match status" value="1"/>
</dbReference>
<dbReference type="SUPFAM" id="SSF55298">
    <property type="entry name" value="YjgF-like"/>
    <property type="match status" value="1"/>
</dbReference>
<dbReference type="AlphaFoldDB" id="A0A1M6DEM1"/>
<dbReference type="PROSITE" id="PS51167">
    <property type="entry name" value="CHORISMATE_MUT_1"/>
    <property type="match status" value="1"/>
</dbReference>
<dbReference type="InterPro" id="IPR008243">
    <property type="entry name" value="Chorismate_mutase_AroH"/>
</dbReference>
<dbReference type="GO" id="GO:0004106">
    <property type="term" value="F:chorismate mutase activity"/>
    <property type="evidence" value="ECO:0007669"/>
    <property type="project" value="UniProtKB-UniRule"/>
</dbReference>
<evidence type="ECO:0000256" key="2">
    <source>
        <dbReference type="PROSITE-ProRule" id="PRU00514"/>
    </source>
</evidence>
<dbReference type="STRING" id="1121298.SAMN05444401_1442"/>
<dbReference type="InterPro" id="IPR035959">
    <property type="entry name" value="RutC-like_sf"/>
</dbReference>